<keyword evidence="1" id="KW-0812">Transmembrane</keyword>
<evidence type="ECO:0000313" key="2">
    <source>
        <dbReference type="EMBL" id="JAP89190.1"/>
    </source>
</evidence>
<dbReference type="InterPro" id="IPR009091">
    <property type="entry name" value="RCC1/BLIP-II"/>
</dbReference>
<feature type="transmembrane region" description="Helical" evidence="1">
    <location>
        <begin position="332"/>
        <end position="354"/>
    </location>
</feature>
<accession>A0A146JX15</accession>
<organism evidence="2">
    <name type="scientific">Trepomonas sp. PC1</name>
    <dbReference type="NCBI Taxonomy" id="1076344"/>
    <lineage>
        <taxon>Eukaryota</taxon>
        <taxon>Metamonada</taxon>
        <taxon>Diplomonadida</taxon>
        <taxon>Hexamitidae</taxon>
        <taxon>Hexamitinae</taxon>
        <taxon>Trepomonas</taxon>
    </lineage>
</organism>
<proteinExistence type="predicted"/>
<sequence>STPMISFTSSLCYYHIIGGNKNHNLGPVQQCVNYTQIDTNLSVRKIATISDLQTTMMTTLFLLTDNRLYYWFDSEFTIYPYLKDFEIDLIEHNVFSTKSNELFCIIVQNKVAHLERVNFTLEISRIASLHMKNSFFVESNNSLFVFGRCLNFNCDVDIQLNPQQIPLPNVKKIKFLDSFYFNVILKDESDILYGIGQSNGLCLNQTRFISEFVQIFNDSRFSEKIVRAKSSSTESLLLTQTNQFFVCNKTDVQKMIRPPQKIHDFAFLGDKILFSAQRGVWATFSVHNGQNCLIKTQQIEQISFNTDKNQIFTDFGENGFAVYKDNLEQMSVLSAVMVAVGCIVAISGLAWLVIHLIKKQHVKQDLYVQIDNSETQ</sequence>
<keyword evidence="1" id="KW-0472">Membrane</keyword>
<dbReference type="AlphaFoldDB" id="A0A146JX15"/>
<name>A0A146JX15_9EUKA</name>
<dbReference type="EMBL" id="GDID01007416">
    <property type="protein sequence ID" value="JAP89190.1"/>
    <property type="molecule type" value="Transcribed_RNA"/>
</dbReference>
<keyword evidence="1" id="KW-1133">Transmembrane helix</keyword>
<reference evidence="2" key="1">
    <citation type="submission" date="2015-07" db="EMBL/GenBank/DDBJ databases">
        <title>Adaptation to a free-living lifestyle via gene acquisitions in the diplomonad Trepomonas sp. PC1.</title>
        <authorList>
            <person name="Xu F."/>
            <person name="Jerlstrom-Hultqvist J."/>
            <person name="Kolisko M."/>
            <person name="Simpson A.G.B."/>
            <person name="Roger A.J."/>
            <person name="Svard S.G."/>
            <person name="Andersson J.O."/>
        </authorList>
    </citation>
    <scope>NUCLEOTIDE SEQUENCE</scope>
    <source>
        <strain evidence="2">PC1</strain>
    </source>
</reference>
<feature type="non-terminal residue" evidence="2">
    <location>
        <position position="1"/>
    </location>
</feature>
<gene>
    <name evidence="2" type="ORF">TPC1_31315</name>
</gene>
<evidence type="ECO:0008006" key="3">
    <source>
        <dbReference type="Google" id="ProtNLM"/>
    </source>
</evidence>
<evidence type="ECO:0000256" key="1">
    <source>
        <dbReference type="SAM" id="Phobius"/>
    </source>
</evidence>
<protein>
    <recommendedName>
        <fullName evidence="3">Transmembrane protein</fullName>
    </recommendedName>
</protein>
<dbReference type="SUPFAM" id="SSF50985">
    <property type="entry name" value="RCC1/BLIP-II"/>
    <property type="match status" value="1"/>
</dbReference>